<dbReference type="KEGG" id="ppha:BVH74_12200"/>
<dbReference type="EMBL" id="CP020100">
    <property type="protein sequence ID" value="AQZ95464.1"/>
    <property type="molecule type" value="Genomic_DNA"/>
</dbReference>
<proteinExistence type="predicted"/>
<dbReference type="InterPro" id="IPR009678">
    <property type="entry name" value="Phage_tail_completion_R"/>
</dbReference>
<gene>
    <name evidence="1" type="ORF">BVH74_12200</name>
</gene>
<evidence type="ECO:0000313" key="1">
    <source>
        <dbReference type="EMBL" id="AQZ95464.1"/>
    </source>
</evidence>
<name>A0A1V0B6Q4_9GAMM</name>
<organism evidence="1 2">
    <name type="scientific">Halopseudomonas phragmitis</name>
    <dbReference type="NCBI Taxonomy" id="1931241"/>
    <lineage>
        <taxon>Bacteria</taxon>
        <taxon>Pseudomonadati</taxon>
        <taxon>Pseudomonadota</taxon>
        <taxon>Gammaproteobacteria</taxon>
        <taxon>Pseudomonadales</taxon>
        <taxon>Pseudomonadaceae</taxon>
        <taxon>Halopseudomonas</taxon>
    </lineage>
</organism>
<dbReference type="STRING" id="1931241.BVH74_12200"/>
<sequence length="177" mass="19696">MLKPSSLKQHLINSVPALRKHPDRVLVFMDDGHAISTTAVGLSFEYSYNLKLIITDYAGDPDAIFVPLIAWVGINQRELLENHERNKTAIAFDAEVLANDLVDIEISLPLTERVIVKRQEDGSLSITHPPEPELEPFLPAGHYQLITNGDVLAEWDSIEGHGVDMATPHPQRPNHGQ</sequence>
<dbReference type="AlphaFoldDB" id="A0A1V0B6Q4"/>
<accession>A0A1V0B6Q4</accession>
<dbReference type="Pfam" id="PF06891">
    <property type="entry name" value="P2_Phage_GpR"/>
    <property type="match status" value="1"/>
</dbReference>
<reference evidence="1 2" key="1">
    <citation type="submission" date="2017-03" db="EMBL/GenBank/DDBJ databases">
        <title>Complete genome sequence of the novel DNRA strain Pseudomonas sp. S-6-2 isolated from Chinese polluted river sediment. Journal of Biotechnology.</title>
        <authorList>
            <person name="Li J."/>
            <person name="Xiang F."/>
            <person name="Wang L."/>
            <person name="Xi L."/>
            <person name="Liu J."/>
        </authorList>
    </citation>
    <scope>NUCLEOTIDE SEQUENCE [LARGE SCALE GENOMIC DNA]</scope>
    <source>
        <strain evidence="1 2">S-6-2</strain>
    </source>
</reference>
<protein>
    <submittedName>
        <fullName evidence="1">Phage tail protein</fullName>
    </submittedName>
</protein>
<dbReference type="Proteomes" id="UP000243488">
    <property type="component" value="Chromosome"/>
</dbReference>
<dbReference type="RefSeq" id="WP_080050332.1">
    <property type="nucleotide sequence ID" value="NZ_CP020100.1"/>
</dbReference>
<evidence type="ECO:0000313" key="2">
    <source>
        <dbReference type="Proteomes" id="UP000243488"/>
    </source>
</evidence>
<keyword evidence="2" id="KW-1185">Reference proteome</keyword>